<dbReference type="InterPro" id="IPR026881">
    <property type="entry name" value="WYL_dom"/>
</dbReference>
<evidence type="ECO:0000259" key="2">
    <source>
        <dbReference type="Pfam" id="PF13280"/>
    </source>
</evidence>
<dbReference type="InterPro" id="IPR036388">
    <property type="entry name" value="WH-like_DNA-bd_sf"/>
</dbReference>
<evidence type="ECO:0000259" key="1">
    <source>
        <dbReference type="Pfam" id="PF08279"/>
    </source>
</evidence>
<dbReference type="OrthoDB" id="9807255at2"/>
<dbReference type="Gene3D" id="1.10.10.10">
    <property type="entry name" value="Winged helix-like DNA-binding domain superfamily/Winged helix DNA-binding domain"/>
    <property type="match status" value="1"/>
</dbReference>
<dbReference type="AlphaFoldDB" id="A0A4R6M2D2"/>
<evidence type="ECO:0000313" key="4">
    <source>
        <dbReference type="Proteomes" id="UP000294656"/>
    </source>
</evidence>
<protein>
    <submittedName>
        <fullName evidence="3">WYL domain-containing protein</fullName>
    </submittedName>
</protein>
<keyword evidence="4" id="KW-1185">Reference proteome</keyword>
<dbReference type="Proteomes" id="UP000294656">
    <property type="component" value="Unassembled WGS sequence"/>
</dbReference>
<dbReference type="InterPro" id="IPR036390">
    <property type="entry name" value="WH_DNA-bd_sf"/>
</dbReference>
<name>A0A4R6M2D2_9GAMM</name>
<feature type="domain" description="WYL" evidence="2">
    <location>
        <begin position="140"/>
        <end position="203"/>
    </location>
</feature>
<dbReference type="Pfam" id="PF08279">
    <property type="entry name" value="HTH_11"/>
    <property type="match status" value="1"/>
</dbReference>
<reference evidence="3 4" key="1">
    <citation type="submission" date="2019-03" db="EMBL/GenBank/DDBJ databases">
        <title>Genomic Encyclopedia of Type Strains, Phase III (KMG-III): the genomes of soil and plant-associated and newly described type strains.</title>
        <authorList>
            <person name="Whitman W."/>
        </authorList>
    </citation>
    <scope>NUCLEOTIDE SEQUENCE [LARGE SCALE GENOMIC DNA]</scope>
    <source>
        <strain evidence="3 4">CECT 7378</strain>
    </source>
</reference>
<dbReference type="InterPro" id="IPR013196">
    <property type="entry name" value="HTH_11"/>
</dbReference>
<dbReference type="EMBL" id="SNXC01000017">
    <property type="protein sequence ID" value="TDO95363.1"/>
    <property type="molecule type" value="Genomic_DNA"/>
</dbReference>
<accession>A0A4R6M2D2</accession>
<sequence>MRKSDRLFQLINILRKHQPLTAKQLAERLMVSERSIYRYVDDLSVSGIPVYGEPGIGYRLSEGFELPPMQLSSGELEALIAGVSFTASLTGRDFATSAYSLLSKIEAGLPNESEIISSKDRVVRVPAHHRESEVYSLWGKIHSAIVEKCWLSIDYKSLSDVLTVRTVFPLGLFYWGGKWTLGCWCELRSDYRDLRVDRIIKLTPSEHKSILPEHVTLSAYIELKSRKPTDTMLSVAEP</sequence>
<dbReference type="PROSITE" id="PS52050">
    <property type="entry name" value="WYL"/>
    <property type="match status" value="1"/>
</dbReference>
<comment type="caution">
    <text evidence="3">The sequence shown here is derived from an EMBL/GenBank/DDBJ whole genome shotgun (WGS) entry which is preliminary data.</text>
</comment>
<dbReference type="RefSeq" id="WP_133505277.1">
    <property type="nucleotide sequence ID" value="NZ_SNXC01000017.1"/>
</dbReference>
<dbReference type="PANTHER" id="PTHR34580:SF3">
    <property type="entry name" value="PROTEIN PAFB"/>
    <property type="match status" value="1"/>
</dbReference>
<dbReference type="PANTHER" id="PTHR34580">
    <property type="match status" value="1"/>
</dbReference>
<proteinExistence type="predicted"/>
<organism evidence="3 4">
    <name type="scientific">Marinomonas balearica</name>
    <dbReference type="NCBI Taxonomy" id="491947"/>
    <lineage>
        <taxon>Bacteria</taxon>
        <taxon>Pseudomonadati</taxon>
        <taxon>Pseudomonadota</taxon>
        <taxon>Gammaproteobacteria</taxon>
        <taxon>Oceanospirillales</taxon>
        <taxon>Oceanospirillaceae</taxon>
        <taxon>Marinomonas</taxon>
    </lineage>
</organism>
<feature type="domain" description="Helix-turn-helix type 11" evidence="1">
    <location>
        <begin position="6"/>
        <end position="59"/>
    </location>
</feature>
<dbReference type="SUPFAM" id="SSF46785">
    <property type="entry name" value="Winged helix' DNA-binding domain"/>
    <property type="match status" value="1"/>
</dbReference>
<dbReference type="Pfam" id="PF13280">
    <property type="entry name" value="WYL"/>
    <property type="match status" value="1"/>
</dbReference>
<gene>
    <name evidence="3" type="ORF">DFP79_3604</name>
</gene>
<dbReference type="InterPro" id="IPR051534">
    <property type="entry name" value="CBASS_pafABC_assoc_protein"/>
</dbReference>
<evidence type="ECO:0000313" key="3">
    <source>
        <dbReference type="EMBL" id="TDO95363.1"/>
    </source>
</evidence>